<dbReference type="GO" id="GO:0005524">
    <property type="term" value="F:ATP binding"/>
    <property type="evidence" value="ECO:0007669"/>
    <property type="project" value="UniProtKB-KW"/>
</dbReference>
<dbReference type="PROSITE" id="PS50045">
    <property type="entry name" value="SIGMA54_INTERACT_4"/>
    <property type="match status" value="1"/>
</dbReference>
<dbReference type="InterPro" id="IPR002197">
    <property type="entry name" value="HTH_Fis"/>
</dbReference>
<dbReference type="Gene3D" id="3.40.50.300">
    <property type="entry name" value="P-loop containing nucleotide triphosphate hydrolases"/>
    <property type="match status" value="1"/>
</dbReference>
<keyword evidence="3" id="KW-0805">Transcription regulation</keyword>
<gene>
    <name evidence="7" type="ORF">CEW87_09065</name>
</gene>
<keyword evidence="5" id="KW-0804">Transcription</keyword>
<dbReference type="InterPro" id="IPR027417">
    <property type="entry name" value="P-loop_NTPase"/>
</dbReference>
<reference evidence="7 8" key="1">
    <citation type="submission" date="2017-06" db="EMBL/GenBank/DDBJ databases">
        <title>Azoarcus sp. TSNA42 complete genome sequence.</title>
        <authorList>
            <person name="Woo J.-H."/>
            <person name="Kim H.-S."/>
        </authorList>
    </citation>
    <scope>NUCLEOTIDE SEQUENCE [LARGE SCALE GENOMIC DNA]</scope>
    <source>
        <strain evidence="7 8">TSNA42</strain>
    </source>
</reference>
<evidence type="ECO:0000256" key="5">
    <source>
        <dbReference type="ARBA" id="ARBA00023163"/>
    </source>
</evidence>
<dbReference type="SMART" id="SM00382">
    <property type="entry name" value="AAA"/>
    <property type="match status" value="1"/>
</dbReference>
<evidence type="ECO:0000256" key="2">
    <source>
        <dbReference type="ARBA" id="ARBA00022840"/>
    </source>
</evidence>
<evidence type="ECO:0000256" key="3">
    <source>
        <dbReference type="ARBA" id="ARBA00023015"/>
    </source>
</evidence>
<evidence type="ECO:0000313" key="8">
    <source>
        <dbReference type="Proteomes" id="UP000244902"/>
    </source>
</evidence>
<dbReference type="RefSeq" id="WP_108972410.1">
    <property type="nucleotide sequence ID" value="NZ_CP022188.1"/>
</dbReference>
<dbReference type="SUPFAM" id="SSF52540">
    <property type="entry name" value="P-loop containing nucleoside triphosphate hydrolases"/>
    <property type="match status" value="1"/>
</dbReference>
<dbReference type="CDD" id="cd00009">
    <property type="entry name" value="AAA"/>
    <property type="match status" value="1"/>
</dbReference>
<dbReference type="FunFam" id="3.40.50.300:FF:000006">
    <property type="entry name" value="DNA-binding transcriptional regulator NtrC"/>
    <property type="match status" value="1"/>
</dbReference>
<dbReference type="OrthoDB" id="9761705at2"/>
<evidence type="ECO:0000256" key="1">
    <source>
        <dbReference type="ARBA" id="ARBA00022741"/>
    </source>
</evidence>
<dbReference type="PANTHER" id="PTHR32071:SF77">
    <property type="entry name" value="TRANSCRIPTIONAL REGULATORY PROTEIN"/>
    <property type="match status" value="1"/>
</dbReference>
<name>A0A2U8H2V3_9RHOO</name>
<keyword evidence="4" id="KW-0238">DNA-binding</keyword>
<dbReference type="PRINTS" id="PR01590">
    <property type="entry name" value="HTHFIS"/>
</dbReference>
<dbReference type="Gene3D" id="3.30.450.40">
    <property type="match status" value="1"/>
</dbReference>
<dbReference type="Gene3D" id="1.10.10.60">
    <property type="entry name" value="Homeodomain-like"/>
    <property type="match status" value="1"/>
</dbReference>
<sequence>MTNAFSGAVWDGRDFASPAPANLMARLARSRRRSLESYRLDARSRAADNVLSGSQLSRLKERNEALLRVAVPGVDWLHRQLGDLGYCLLLTDASGATLEVRATGQRAVEFTSAGLRAGACWSEDTQGTCGVGTALADGEPVLVHGDQHFLVRNHGISCSAVPLFGPEQQLLGVLNATACTEDAQKLGQSLAYRLTLQTAARIEQSMFMSHFADHWIVSVKRQLDDWGADPDDLIAFDEGGRVVGVSRRLKHRLGNGAYFVDEILHRSVDGLVDFARAHPGTPMSLDVGSKNERLTALIRAPRKAPVHRSLLAAARPDTRSRADNDEMGIEGEHRLELLVNGKVPILLLGETGSGKEFTAKKIHSRSQRHDQPFVAINCAAIPETLIESELFGYRGGAFTGAHSKGCVGKIAQADGGMLFLDEIGDMPLALQTRLLRVLAEGEVLALGASKPQMVDISVICATHRDLGAMVREGRFREDLYYRLNAATVKLPPLRERKDIAELIRGVFAEECKTAGRHLTMSSDVLAGLVEHRWPGNIRELRNVLRYAIAVCPQAEMIWAHLPESFQNEVSDGVPDRRRAQLHGHVVTGQSSERDVILNAMQRTSWCVSAASRFLGISRSTLYRRLSEHGIDVTFRPGPSNTAIS</sequence>
<keyword evidence="2" id="KW-0067">ATP-binding</keyword>
<dbReference type="Pfam" id="PF25601">
    <property type="entry name" value="AAA_lid_14"/>
    <property type="match status" value="1"/>
</dbReference>
<feature type="domain" description="Sigma-54 factor interaction" evidence="6">
    <location>
        <begin position="333"/>
        <end position="549"/>
    </location>
</feature>
<dbReference type="PROSITE" id="PS00688">
    <property type="entry name" value="SIGMA54_INTERACT_3"/>
    <property type="match status" value="1"/>
</dbReference>
<dbReference type="InterPro" id="IPR002078">
    <property type="entry name" value="Sigma_54_int"/>
</dbReference>
<dbReference type="Pfam" id="PF00158">
    <property type="entry name" value="Sigma54_activat"/>
    <property type="match status" value="1"/>
</dbReference>
<dbReference type="InterPro" id="IPR029016">
    <property type="entry name" value="GAF-like_dom_sf"/>
</dbReference>
<dbReference type="Gene3D" id="1.10.8.60">
    <property type="match status" value="1"/>
</dbReference>
<organism evidence="7 8">
    <name type="scientific">Parazoarcus communis</name>
    <dbReference type="NCBI Taxonomy" id="41977"/>
    <lineage>
        <taxon>Bacteria</taxon>
        <taxon>Pseudomonadati</taxon>
        <taxon>Pseudomonadota</taxon>
        <taxon>Betaproteobacteria</taxon>
        <taxon>Rhodocyclales</taxon>
        <taxon>Zoogloeaceae</taxon>
        <taxon>Parazoarcus</taxon>
    </lineage>
</organism>
<keyword evidence="1" id="KW-0547">Nucleotide-binding</keyword>
<dbReference type="AlphaFoldDB" id="A0A2U8H2V3"/>
<dbReference type="InterPro" id="IPR009057">
    <property type="entry name" value="Homeodomain-like_sf"/>
</dbReference>
<dbReference type="Pfam" id="PF01590">
    <property type="entry name" value="GAF"/>
    <property type="match status" value="1"/>
</dbReference>
<dbReference type="Pfam" id="PF02954">
    <property type="entry name" value="HTH_8"/>
    <property type="match status" value="1"/>
</dbReference>
<accession>A0A2U8H2V3</accession>
<dbReference type="PANTHER" id="PTHR32071">
    <property type="entry name" value="TRANSCRIPTIONAL REGULATORY PROTEIN"/>
    <property type="match status" value="1"/>
</dbReference>
<dbReference type="EMBL" id="CP022188">
    <property type="protein sequence ID" value="AWI79506.1"/>
    <property type="molecule type" value="Genomic_DNA"/>
</dbReference>
<proteinExistence type="predicted"/>
<dbReference type="Proteomes" id="UP000244902">
    <property type="component" value="Chromosome"/>
</dbReference>
<dbReference type="InterPro" id="IPR025944">
    <property type="entry name" value="Sigma_54_int_dom_CS"/>
</dbReference>
<dbReference type="PROSITE" id="PS00676">
    <property type="entry name" value="SIGMA54_INTERACT_2"/>
    <property type="match status" value="1"/>
</dbReference>
<dbReference type="InterPro" id="IPR058031">
    <property type="entry name" value="AAA_lid_NorR"/>
</dbReference>
<evidence type="ECO:0000313" key="7">
    <source>
        <dbReference type="EMBL" id="AWI79506.1"/>
    </source>
</evidence>
<dbReference type="SUPFAM" id="SSF46689">
    <property type="entry name" value="Homeodomain-like"/>
    <property type="match status" value="1"/>
</dbReference>
<evidence type="ECO:0000259" key="6">
    <source>
        <dbReference type="PROSITE" id="PS50045"/>
    </source>
</evidence>
<dbReference type="InterPro" id="IPR003593">
    <property type="entry name" value="AAA+_ATPase"/>
</dbReference>
<evidence type="ECO:0000256" key="4">
    <source>
        <dbReference type="ARBA" id="ARBA00023125"/>
    </source>
</evidence>
<dbReference type="SUPFAM" id="SSF55781">
    <property type="entry name" value="GAF domain-like"/>
    <property type="match status" value="1"/>
</dbReference>
<dbReference type="InterPro" id="IPR003018">
    <property type="entry name" value="GAF"/>
</dbReference>
<dbReference type="GO" id="GO:0043565">
    <property type="term" value="F:sequence-specific DNA binding"/>
    <property type="evidence" value="ECO:0007669"/>
    <property type="project" value="InterPro"/>
</dbReference>
<protein>
    <submittedName>
        <fullName evidence="7">Acetoin catabolism protein</fullName>
    </submittedName>
</protein>
<dbReference type="InterPro" id="IPR025943">
    <property type="entry name" value="Sigma_54_int_dom_ATP-bd_2"/>
</dbReference>
<dbReference type="GO" id="GO:0006355">
    <property type="term" value="P:regulation of DNA-templated transcription"/>
    <property type="evidence" value="ECO:0007669"/>
    <property type="project" value="InterPro"/>
</dbReference>